<evidence type="ECO:0000256" key="14">
    <source>
        <dbReference type="SAM" id="Phobius"/>
    </source>
</evidence>
<feature type="compositionally biased region" description="Basic and acidic residues" evidence="13">
    <location>
        <begin position="184"/>
        <end position="204"/>
    </location>
</feature>
<evidence type="ECO:0000313" key="16">
    <source>
        <dbReference type="Proteomes" id="UP000281975"/>
    </source>
</evidence>
<evidence type="ECO:0000256" key="5">
    <source>
        <dbReference type="ARBA" id="ARBA00022692"/>
    </source>
</evidence>
<comment type="similarity">
    <text evidence="10">Belongs to the ZapG family.</text>
</comment>
<dbReference type="PANTHER" id="PTHR39579:SF1">
    <property type="entry name" value="INNER MEMBRANE PROTEIN YHCB"/>
    <property type="match status" value="1"/>
</dbReference>
<evidence type="ECO:0000256" key="4">
    <source>
        <dbReference type="ARBA" id="ARBA00022618"/>
    </source>
</evidence>
<evidence type="ECO:0000256" key="7">
    <source>
        <dbReference type="ARBA" id="ARBA00022989"/>
    </source>
</evidence>
<evidence type="ECO:0000256" key="12">
    <source>
        <dbReference type="ARBA" id="ARBA00035727"/>
    </source>
</evidence>
<dbReference type="GO" id="GO:0051301">
    <property type="term" value="P:cell division"/>
    <property type="evidence" value="ECO:0007669"/>
    <property type="project" value="UniProtKB-KW"/>
</dbReference>
<keyword evidence="9" id="KW-0131">Cell cycle</keyword>
<keyword evidence="7 14" id="KW-1133">Transmembrane helix</keyword>
<evidence type="ECO:0000256" key="8">
    <source>
        <dbReference type="ARBA" id="ARBA00023136"/>
    </source>
</evidence>
<keyword evidence="3" id="KW-0997">Cell inner membrane</keyword>
<evidence type="ECO:0000256" key="6">
    <source>
        <dbReference type="ARBA" id="ARBA00022960"/>
    </source>
</evidence>
<organism evidence="15 16">
    <name type="scientific">Kushneria sinocarnis</name>
    <dbReference type="NCBI Taxonomy" id="595502"/>
    <lineage>
        <taxon>Bacteria</taxon>
        <taxon>Pseudomonadati</taxon>
        <taxon>Pseudomonadota</taxon>
        <taxon>Gammaproteobacteria</taxon>
        <taxon>Oceanospirillales</taxon>
        <taxon>Halomonadaceae</taxon>
        <taxon>Kushneria</taxon>
    </lineage>
</organism>
<protein>
    <recommendedName>
        <fullName evidence="11">Z-ring associated protein G</fullName>
    </recommendedName>
    <alternativeName>
        <fullName evidence="12">Cell division protein ZapG</fullName>
    </alternativeName>
</protein>
<comment type="caution">
    <text evidence="15">The sequence shown here is derived from an EMBL/GenBank/DDBJ whole genome shotgun (WGS) entry which is preliminary data.</text>
</comment>
<keyword evidence="6" id="KW-0133">Cell shape</keyword>
<dbReference type="Pfam" id="PF06295">
    <property type="entry name" value="ZapG-like"/>
    <property type="match status" value="1"/>
</dbReference>
<evidence type="ECO:0000256" key="1">
    <source>
        <dbReference type="ARBA" id="ARBA00004377"/>
    </source>
</evidence>
<evidence type="ECO:0000256" key="13">
    <source>
        <dbReference type="SAM" id="MobiDB-lite"/>
    </source>
</evidence>
<evidence type="ECO:0000256" key="9">
    <source>
        <dbReference type="ARBA" id="ARBA00023306"/>
    </source>
</evidence>
<keyword evidence="2" id="KW-1003">Cell membrane</keyword>
<dbReference type="OrthoDB" id="7068713at2"/>
<proteinExistence type="inferred from homology"/>
<dbReference type="EMBL" id="RBIN01000005">
    <property type="protein sequence ID" value="RKR03405.1"/>
    <property type="molecule type" value="Genomic_DNA"/>
</dbReference>
<comment type="subcellular location">
    <subcellularLocation>
        <location evidence="1">Cell inner membrane</location>
        <topology evidence="1">Single-pass membrane protein</topology>
    </subcellularLocation>
</comment>
<sequence>MESIGTGEWIAIVVVGCIIGVLIGYWLGSMTGRQHARDVQQSRREQNDYRAEVREHFQEISTIMTRMAGDYREMYQHVARHAEQLADVHPEHLIDLPPAPETITDQRSEADREADRGEGDRPAPHSASRSTGATTGGTADSRSRAAAQDETAEEPGYSQAQAYEATTGHEQDGRNGADSTAAAGDERPDGVRADDAARNRDAAAREAAAASSQEEQRTSGQR</sequence>
<keyword evidence="5 14" id="KW-0812">Transmembrane</keyword>
<keyword evidence="16" id="KW-1185">Reference proteome</keyword>
<evidence type="ECO:0000256" key="11">
    <source>
        <dbReference type="ARBA" id="ARBA00035703"/>
    </source>
</evidence>
<reference evidence="15 16" key="1">
    <citation type="submission" date="2018-10" db="EMBL/GenBank/DDBJ databases">
        <title>Genomic Encyclopedia of Type Strains, Phase IV (KMG-IV): sequencing the most valuable type-strain genomes for metagenomic binning, comparative biology and taxonomic classification.</title>
        <authorList>
            <person name="Goeker M."/>
        </authorList>
    </citation>
    <scope>NUCLEOTIDE SEQUENCE [LARGE SCALE GENOMIC DNA]</scope>
    <source>
        <strain evidence="15 16">DSM 23229</strain>
    </source>
</reference>
<gene>
    <name evidence="15" type="ORF">C7446_1930</name>
</gene>
<dbReference type="GO" id="GO:0005886">
    <property type="term" value="C:plasma membrane"/>
    <property type="evidence" value="ECO:0007669"/>
    <property type="project" value="UniProtKB-SubCell"/>
</dbReference>
<dbReference type="GO" id="GO:0008360">
    <property type="term" value="P:regulation of cell shape"/>
    <property type="evidence" value="ECO:0007669"/>
    <property type="project" value="UniProtKB-KW"/>
</dbReference>
<keyword evidence="8 14" id="KW-0472">Membrane</keyword>
<dbReference type="Proteomes" id="UP000281975">
    <property type="component" value="Unassembled WGS sequence"/>
</dbReference>
<feature type="compositionally biased region" description="Basic and acidic residues" evidence="13">
    <location>
        <begin position="104"/>
        <end position="123"/>
    </location>
</feature>
<accession>A0A420WWB7</accession>
<evidence type="ECO:0000256" key="2">
    <source>
        <dbReference type="ARBA" id="ARBA00022475"/>
    </source>
</evidence>
<feature type="transmembrane region" description="Helical" evidence="14">
    <location>
        <begin position="6"/>
        <end position="27"/>
    </location>
</feature>
<evidence type="ECO:0000313" key="15">
    <source>
        <dbReference type="EMBL" id="RKR03405.1"/>
    </source>
</evidence>
<evidence type="ECO:0000256" key="3">
    <source>
        <dbReference type="ARBA" id="ARBA00022519"/>
    </source>
</evidence>
<keyword evidence="4" id="KW-0132">Cell division</keyword>
<dbReference type="AlphaFoldDB" id="A0A420WWB7"/>
<feature type="region of interest" description="Disordered" evidence="13">
    <location>
        <begin position="94"/>
        <end position="222"/>
    </location>
</feature>
<feature type="compositionally biased region" description="Low complexity" evidence="13">
    <location>
        <begin position="126"/>
        <end position="140"/>
    </location>
</feature>
<name>A0A420WWB7_9GAMM</name>
<dbReference type="PANTHER" id="PTHR39579">
    <property type="entry name" value="INNER MEMBRANE PROTEIN YHCB"/>
    <property type="match status" value="1"/>
</dbReference>
<dbReference type="InterPro" id="IPR009386">
    <property type="entry name" value="ZapG-like"/>
</dbReference>
<dbReference type="RefSeq" id="WP_121172880.1">
    <property type="nucleotide sequence ID" value="NZ_RBIN01000005.1"/>
</dbReference>
<evidence type="ECO:0000256" key="10">
    <source>
        <dbReference type="ARBA" id="ARBA00035657"/>
    </source>
</evidence>